<proteinExistence type="predicted"/>
<reference evidence="2" key="1">
    <citation type="submission" date="2018-11" db="EMBL/GenBank/DDBJ databases">
        <title>Draft genome sequence of commensal E.coli strains.</title>
        <authorList>
            <person name="Arimizu Y."/>
            <person name="Hayashi T."/>
            <person name="Ogura Y."/>
        </authorList>
    </citation>
    <scope>NUCLEOTIDE SEQUENCE</scope>
    <source>
        <strain evidence="2">39-H19-A</strain>
    </source>
</reference>
<organism evidence="2">
    <name type="scientific">Escherichia coli</name>
    <dbReference type="NCBI Taxonomy" id="562"/>
    <lineage>
        <taxon>Bacteria</taxon>
        <taxon>Pseudomonadati</taxon>
        <taxon>Pseudomonadota</taxon>
        <taxon>Gammaproteobacteria</taxon>
        <taxon>Enterobacterales</taxon>
        <taxon>Enterobacteriaceae</taxon>
        <taxon>Escherichia</taxon>
    </lineage>
</organism>
<accession>A0A478UWK0</accession>
<gene>
    <name evidence="2" type="ORF">BvCmsH19A_04789</name>
</gene>
<keyword evidence="1" id="KW-0472">Membrane</keyword>
<keyword evidence="1" id="KW-0812">Transmembrane</keyword>
<dbReference type="EMBL" id="BICW01000062">
    <property type="protein sequence ID" value="GCG67649.1"/>
    <property type="molecule type" value="Genomic_DNA"/>
</dbReference>
<evidence type="ECO:0000256" key="1">
    <source>
        <dbReference type="SAM" id="Phobius"/>
    </source>
</evidence>
<dbReference type="AlphaFoldDB" id="A0A478UWK0"/>
<evidence type="ECO:0000313" key="2">
    <source>
        <dbReference type="EMBL" id="GCG67649.1"/>
    </source>
</evidence>
<sequence>MYFMTKKMLTFVQTPKEGLSFAMTTYLNLFVKLLIFLYIQNTKACLSINNVNNNSKNKLRSGVSYYIINLKMSMLFTEQIVTIYNKLIF</sequence>
<keyword evidence="1" id="KW-1133">Transmembrane helix</keyword>
<feature type="transmembrane region" description="Helical" evidence="1">
    <location>
        <begin position="21"/>
        <end position="39"/>
    </location>
</feature>
<comment type="caution">
    <text evidence="2">The sequence shown here is derived from an EMBL/GenBank/DDBJ whole genome shotgun (WGS) entry which is preliminary data.</text>
</comment>
<name>A0A478UWK0_ECOLX</name>
<protein>
    <submittedName>
        <fullName evidence="2">Uncharacterized protein</fullName>
    </submittedName>
</protein>